<dbReference type="Pfam" id="PF14099">
    <property type="entry name" value="Polysacc_lyase"/>
    <property type="match status" value="1"/>
</dbReference>
<organism evidence="1 2">
    <name type="scientific">Vibrio paucivorans</name>
    <dbReference type="NCBI Taxonomy" id="2829489"/>
    <lineage>
        <taxon>Bacteria</taxon>
        <taxon>Pseudomonadati</taxon>
        <taxon>Pseudomonadota</taxon>
        <taxon>Gammaproteobacteria</taxon>
        <taxon>Vibrionales</taxon>
        <taxon>Vibrionaceae</taxon>
        <taxon>Vibrio</taxon>
    </lineage>
</organism>
<keyword evidence="2" id="KW-1185">Reference proteome</keyword>
<accession>A0A9X3CC28</accession>
<proteinExistence type="predicted"/>
<reference evidence="1" key="1">
    <citation type="submission" date="2022-02" db="EMBL/GenBank/DDBJ databases">
        <title>Vibrio sp. nov., a new bacterium isolated from Bohai sea, China.</title>
        <authorList>
            <person name="Yuan Y."/>
        </authorList>
    </citation>
    <scope>NUCLEOTIDE SEQUENCE</scope>
    <source>
        <strain evidence="1">DBSS07</strain>
    </source>
</reference>
<sequence>MKTSLITALSLFALVGCETTAYKDFGQFKRSLNTRSYGYQQVADPIDPSNKELVEYFEVRDGDCSSNAGWSDCANDRERSELSQKTNRQVNGSEYWYAWEIYFPEDYPSVYPTKVALGQFHQVNAAPVFMFQNQSPPLNDTWIPAKKGGYHLDRQVDGQTETVWELIPEEELRGKWHRVELHVRWSKDTDGFFKAWINGKEKVRFNGQTLFASKAYFKYGLYRTYVSRYKELKKKDKIPTQSVYYRYVTRGLTKESVQPGYQEVAVNE</sequence>
<comment type="caution">
    <text evidence="1">The sequence shown here is derived from an EMBL/GenBank/DDBJ whole genome shotgun (WGS) entry which is preliminary data.</text>
</comment>
<dbReference type="InterPro" id="IPR025975">
    <property type="entry name" value="Polysacc_lyase"/>
</dbReference>
<evidence type="ECO:0000313" key="1">
    <source>
        <dbReference type="EMBL" id="MCW8332579.1"/>
    </source>
</evidence>
<name>A0A9X3CC28_9VIBR</name>
<dbReference type="RefSeq" id="WP_252030973.1">
    <property type="nucleotide sequence ID" value="NZ_JAKRRX010000006.1"/>
</dbReference>
<dbReference type="AlphaFoldDB" id="A0A9X3CC28"/>
<dbReference type="GO" id="GO:0016829">
    <property type="term" value="F:lyase activity"/>
    <property type="evidence" value="ECO:0007669"/>
    <property type="project" value="UniProtKB-KW"/>
</dbReference>
<gene>
    <name evidence="1" type="ORF">MD483_01870</name>
</gene>
<dbReference type="PROSITE" id="PS51257">
    <property type="entry name" value="PROKAR_LIPOPROTEIN"/>
    <property type="match status" value="1"/>
</dbReference>
<dbReference type="Proteomes" id="UP001155586">
    <property type="component" value="Unassembled WGS sequence"/>
</dbReference>
<evidence type="ECO:0000313" key="2">
    <source>
        <dbReference type="Proteomes" id="UP001155586"/>
    </source>
</evidence>
<dbReference type="Gene3D" id="2.60.120.200">
    <property type="match status" value="1"/>
</dbReference>
<protein>
    <submittedName>
        <fullName evidence="1">Polysaccharide lyase</fullName>
    </submittedName>
</protein>
<dbReference type="EMBL" id="JAKRRX010000006">
    <property type="protein sequence ID" value="MCW8332579.1"/>
    <property type="molecule type" value="Genomic_DNA"/>
</dbReference>
<keyword evidence="1" id="KW-0456">Lyase</keyword>